<dbReference type="RefSeq" id="XP_005779552.1">
    <property type="nucleotide sequence ID" value="XM_005779495.1"/>
</dbReference>
<dbReference type="InterPro" id="IPR022682">
    <property type="entry name" value="Calpain_domain_III"/>
</dbReference>
<accession>A0A0D3JUD8</accession>
<dbReference type="KEGG" id="ehx:EMIHUDRAFT_205053"/>
<dbReference type="InterPro" id="IPR022683">
    <property type="entry name" value="Calpain_III"/>
</dbReference>
<dbReference type="Proteomes" id="UP000013827">
    <property type="component" value="Unassembled WGS sequence"/>
</dbReference>
<sequence length="218" mass="23313">MTVAEAGFVSASEGTVLFEAAAGEALLLVPSTQMAGQHGAFRLQLYSSTPLTVRRLADGHHALVRGAWTATSAGGCRVERTWQSNPQYCLELIPPVDQIRITLSRASTANTRAKSNALKPSMVDSMVGFYVLRCCSSETPAPLDLAQEGKVSAAGVWETPFTTDARTSCLLRLPMAMPTPAARYWLCVVPTTFAPGITGEFDLTVCSNSPVTLRCLTE</sequence>
<keyword evidence="7" id="KW-1185">Reference proteome</keyword>
<evidence type="ECO:0000256" key="4">
    <source>
        <dbReference type="ARBA" id="ARBA00022807"/>
    </source>
</evidence>
<evidence type="ECO:0000259" key="5">
    <source>
        <dbReference type="SMART" id="SM00720"/>
    </source>
</evidence>
<dbReference type="Gene3D" id="2.60.120.380">
    <property type="match status" value="1"/>
</dbReference>
<comment type="similarity">
    <text evidence="1">Belongs to the peptidase C2 family.</text>
</comment>
<dbReference type="EnsemblProtists" id="EOD27123">
    <property type="protein sequence ID" value="EOD27123"/>
    <property type="gene ID" value="EMIHUDRAFT_205053"/>
</dbReference>
<dbReference type="HOGENOM" id="CLU_1268930_0_0_1"/>
<dbReference type="PANTHER" id="PTHR10183:SF379">
    <property type="entry name" value="CALPAIN-5"/>
    <property type="match status" value="1"/>
</dbReference>
<dbReference type="SUPFAM" id="SSF49758">
    <property type="entry name" value="Calpain large subunit, middle domain (domain III)"/>
    <property type="match status" value="2"/>
</dbReference>
<reference evidence="7" key="1">
    <citation type="journal article" date="2013" name="Nature">
        <title>Pan genome of the phytoplankton Emiliania underpins its global distribution.</title>
        <authorList>
            <person name="Read B.A."/>
            <person name="Kegel J."/>
            <person name="Klute M.J."/>
            <person name="Kuo A."/>
            <person name="Lefebvre S.C."/>
            <person name="Maumus F."/>
            <person name="Mayer C."/>
            <person name="Miller J."/>
            <person name="Monier A."/>
            <person name="Salamov A."/>
            <person name="Young J."/>
            <person name="Aguilar M."/>
            <person name="Claverie J.M."/>
            <person name="Frickenhaus S."/>
            <person name="Gonzalez K."/>
            <person name="Herman E.K."/>
            <person name="Lin Y.C."/>
            <person name="Napier J."/>
            <person name="Ogata H."/>
            <person name="Sarno A.F."/>
            <person name="Shmutz J."/>
            <person name="Schroeder D."/>
            <person name="de Vargas C."/>
            <person name="Verret F."/>
            <person name="von Dassow P."/>
            <person name="Valentin K."/>
            <person name="Van de Peer Y."/>
            <person name="Wheeler G."/>
            <person name="Dacks J.B."/>
            <person name="Delwiche C.F."/>
            <person name="Dyhrman S.T."/>
            <person name="Glockner G."/>
            <person name="John U."/>
            <person name="Richards T."/>
            <person name="Worden A.Z."/>
            <person name="Zhang X."/>
            <person name="Grigoriev I.V."/>
            <person name="Allen A.E."/>
            <person name="Bidle K."/>
            <person name="Borodovsky M."/>
            <person name="Bowler C."/>
            <person name="Brownlee C."/>
            <person name="Cock J.M."/>
            <person name="Elias M."/>
            <person name="Gladyshev V.N."/>
            <person name="Groth M."/>
            <person name="Guda C."/>
            <person name="Hadaegh A."/>
            <person name="Iglesias-Rodriguez M.D."/>
            <person name="Jenkins J."/>
            <person name="Jones B.M."/>
            <person name="Lawson T."/>
            <person name="Leese F."/>
            <person name="Lindquist E."/>
            <person name="Lobanov A."/>
            <person name="Lomsadze A."/>
            <person name="Malik S.B."/>
            <person name="Marsh M.E."/>
            <person name="Mackinder L."/>
            <person name="Mock T."/>
            <person name="Mueller-Roeber B."/>
            <person name="Pagarete A."/>
            <person name="Parker M."/>
            <person name="Probert I."/>
            <person name="Quesneville H."/>
            <person name="Raines C."/>
            <person name="Rensing S.A."/>
            <person name="Riano-Pachon D.M."/>
            <person name="Richier S."/>
            <person name="Rokitta S."/>
            <person name="Shiraiwa Y."/>
            <person name="Soanes D.M."/>
            <person name="van der Giezen M."/>
            <person name="Wahlund T.M."/>
            <person name="Williams B."/>
            <person name="Wilson W."/>
            <person name="Wolfe G."/>
            <person name="Wurch L.L."/>
        </authorList>
    </citation>
    <scope>NUCLEOTIDE SEQUENCE</scope>
</reference>
<evidence type="ECO:0000256" key="3">
    <source>
        <dbReference type="ARBA" id="ARBA00022801"/>
    </source>
</evidence>
<dbReference type="GeneID" id="17272669"/>
<protein>
    <recommendedName>
        <fullName evidence="5">Peptidase C2 calpain domain-containing protein</fullName>
    </recommendedName>
</protein>
<feature type="domain" description="Peptidase C2 calpain" evidence="5">
    <location>
        <begin position="58"/>
        <end position="214"/>
    </location>
</feature>
<keyword evidence="4" id="KW-0788">Thiol protease</keyword>
<dbReference type="Pfam" id="PF01067">
    <property type="entry name" value="Calpain_III"/>
    <property type="match status" value="1"/>
</dbReference>
<dbReference type="AlphaFoldDB" id="A0A0D3JUD8"/>
<dbReference type="GO" id="GO:0004198">
    <property type="term" value="F:calcium-dependent cysteine-type endopeptidase activity"/>
    <property type="evidence" value="ECO:0007669"/>
    <property type="project" value="InterPro"/>
</dbReference>
<dbReference type="PANTHER" id="PTHR10183">
    <property type="entry name" value="CALPAIN"/>
    <property type="match status" value="1"/>
</dbReference>
<keyword evidence="2" id="KW-0645">Protease</keyword>
<name>A0A0D3JUD8_EMIH1</name>
<dbReference type="STRING" id="2903.R1CVQ7"/>
<dbReference type="InterPro" id="IPR036213">
    <property type="entry name" value="Calpain_III_sf"/>
</dbReference>
<evidence type="ECO:0000313" key="6">
    <source>
        <dbReference type="EnsemblProtists" id="EOD27123"/>
    </source>
</evidence>
<proteinExistence type="inferred from homology"/>
<dbReference type="InterPro" id="IPR022684">
    <property type="entry name" value="Calpain_cysteine_protease"/>
</dbReference>
<dbReference type="SMART" id="SM00720">
    <property type="entry name" value="calpain_III"/>
    <property type="match status" value="1"/>
</dbReference>
<dbReference type="PaxDb" id="2903-EOD27123"/>
<organism evidence="6 7">
    <name type="scientific">Emiliania huxleyi (strain CCMP1516)</name>
    <dbReference type="NCBI Taxonomy" id="280463"/>
    <lineage>
        <taxon>Eukaryota</taxon>
        <taxon>Haptista</taxon>
        <taxon>Haptophyta</taxon>
        <taxon>Prymnesiophyceae</taxon>
        <taxon>Isochrysidales</taxon>
        <taxon>Noelaerhabdaceae</taxon>
        <taxon>Emiliania</taxon>
    </lineage>
</organism>
<evidence type="ECO:0000313" key="7">
    <source>
        <dbReference type="Proteomes" id="UP000013827"/>
    </source>
</evidence>
<dbReference type="GO" id="GO:0006508">
    <property type="term" value="P:proteolysis"/>
    <property type="evidence" value="ECO:0007669"/>
    <property type="project" value="UniProtKB-KW"/>
</dbReference>
<keyword evidence="3" id="KW-0378">Hydrolase</keyword>
<reference evidence="6" key="2">
    <citation type="submission" date="2024-10" db="UniProtKB">
        <authorList>
            <consortium name="EnsemblProtists"/>
        </authorList>
    </citation>
    <scope>IDENTIFICATION</scope>
</reference>
<evidence type="ECO:0000256" key="1">
    <source>
        <dbReference type="ARBA" id="ARBA00007623"/>
    </source>
</evidence>
<evidence type="ECO:0000256" key="2">
    <source>
        <dbReference type="ARBA" id="ARBA00022670"/>
    </source>
</evidence>